<evidence type="ECO:0000313" key="9">
    <source>
        <dbReference type="EMBL" id="SPJ32177.1"/>
    </source>
</evidence>
<dbReference type="OrthoDB" id="4258484at2"/>
<dbReference type="InterPro" id="IPR017927">
    <property type="entry name" value="FAD-bd_FR_type"/>
</dbReference>
<organism evidence="9 10">
    <name type="scientific">Kushneria phyllosphaerae</name>
    <dbReference type="NCBI Taxonomy" id="2100822"/>
    <lineage>
        <taxon>Bacteria</taxon>
        <taxon>Pseudomonadati</taxon>
        <taxon>Pseudomonadota</taxon>
        <taxon>Gammaproteobacteria</taxon>
        <taxon>Oceanospirillales</taxon>
        <taxon>Halomonadaceae</taxon>
        <taxon>Kushneria</taxon>
    </lineage>
</organism>
<keyword evidence="5" id="KW-0408">Iron</keyword>
<protein>
    <submittedName>
        <fullName evidence="9">Phenoxybenzoate dioxygenase subunit beta</fullName>
        <ecNumber evidence="9">1.-.-.-</ecNumber>
    </submittedName>
</protein>
<dbReference type="AlphaFoldDB" id="A0A2R8CGZ4"/>
<dbReference type="EMBL" id="ONZI01000001">
    <property type="protein sequence ID" value="SPJ32177.1"/>
    <property type="molecule type" value="Genomic_DNA"/>
</dbReference>
<dbReference type="PRINTS" id="PR00409">
    <property type="entry name" value="PHDIOXRDTASE"/>
</dbReference>
<evidence type="ECO:0000256" key="5">
    <source>
        <dbReference type="ARBA" id="ARBA00023004"/>
    </source>
</evidence>
<dbReference type="InterPro" id="IPR017938">
    <property type="entry name" value="Riboflavin_synthase-like_b-brl"/>
</dbReference>
<feature type="domain" description="2Fe-2S ferredoxin-type" evidence="7">
    <location>
        <begin position="237"/>
        <end position="322"/>
    </location>
</feature>
<dbReference type="Proteomes" id="UP000244934">
    <property type="component" value="Unassembled WGS sequence"/>
</dbReference>
<dbReference type="InterPro" id="IPR050415">
    <property type="entry name" value="MRET"/>
</dbReference>
<evidence type="ECO:0000256" key="6">
    <source>
        <dbReference type="ARBA" id="ARBA00023014"/>
    </source>
</evidence>
<dbReference type="SUPFAM" id="SSF54292">
    <property type="entry name" value="2Fe-2S ferredoxin-like"/>
    <property type="match status" value="1"/>
</dbReference>
<dbReference type="InterPro" id="IPR001041">
    <property type="entry name" value="2Fe-2S_ferredoxin-type"/>
</dbReference>
<dbReference type="Gene3D" id="3.10.20.30">
    <property type="match status" value="1"/>
</dbReference>
<keyword evidence="1" id="KW-0285">Flavoprotein</keyword>
<evidence type="ECO:0000256" key="2">
    <source>
        <dbReference type="ARBA" id="ARBA00022714"/>
    </source>
</evidence>
<dbReference type="PROSITE" id="PS00197">
    <property type="entry name" value="2FE2S_FER_1"/>
    <property type="match status" value="1"/>
</dbReference>
<dbReference type="SUPFAM" id="SSF63380">
    <property type="entry name" value="Riboflavin synthase domain-like"/>
    <property type="match status" value="1"/>
</dbReference>
<dbReference type="Gene3D" id="2.40.30.10">
    <property type="entry name" value="Translation factors"/>
    <property type="match status" value="1"/>
</dbReference>
<dbReference type="PROSITE" id="PS51085">
    <property type="entry name" value="2FE2S_FER_2"/>
    <property type="match status" value="1"/>
</dbReference>
<dbReference type="PANTHER" id="PTHR47354:SF1">
    <property type="entry name" value="CARNITINE MONOOXYGENASE REDUCTASE SUBUNIT"/>
    <property type="match status" value="1"/>
</dbReference>
<dbReference type="GO" id="GO:0046872">
    <property type="term" value="F:metal ion binding"/>
    <property type="evidence" value="ECO:0007669"/>
    <property type="project" value="UniProtKB-KW"/>
</dbReference>
<dbReference type="Gene3D" id="3.40.50.80">
    <property type="entry name" value="Nucleotide-binding domain of ferredoxin-NADP reductase (FNR) module"/>
    <property type="match status" value="1"/>
</dbReference>
<name>A0A2R8CGZ4_9GAMM</name>
<dbReference type="RefSeq" id="WP_108841078.1">
    <property type="nucleotide sequence ID" value="NZ_ONZI01000001.1"/>
</dbReference>
<keyword evidence="3" id="KW-0479">Metal-binding</keyword>
<dbReference type="Pfam" id="PF00111">
    <property type="entry name" value="Fer2"/>
    <property type="match status" value="1"/>
</dbReference>
<evidence type="ECO:0000256" key="3">
    <source>
        <dbReference type="ARBA" id="ARBA00022723"/>
    </source>
</evidence>
<dbReference type="GO" id="GO:0051213">
    <property type="term" value="F:dioxygenase activity"/>
    <property type="evidence" value="ECO:0007669"/>
    <property type="project" value="UniProtKB-KW"/>
</dbReference>
<dbReference type="SUPFAM" id="SSF52343">
    <property type="entry name" value="Ferredoxin reductase-like, C-terminal NADP-linked domain"/>
    <property type="match status" value="1"/>
</dbReference>
<dbReference type="InterPro" id="IPR001433">
    <property type="entry name" value="OxRdtase_FAD/NAD-bd"/>
</dbReference>
<evidence type="ECO:0000259" key="7">
    <source>
        <dbReference type="PROSITE" id="PS51085"/>
    </source>
</evidence>
<evidence type="ECO:0000313" key="10">
    <source>
        <dbReference type="Proteomes" id="UP000244934"/>
    </source>
</evidence>
<dbReference type="CDD" id="cd00207">
    <property type="entry name" value="fer2"/>
    <property type="match status" value="1"/>
</dbReference>
<dbReference type="InterPro" id="IPR006058">
    <property type="entry name" value="2Fe2S_fd_BS"/>
</dbReference>
<evidence type="ECO:0000256" key="1">
    <source>
        <dbReference type="ARBA" id="ARBA00022630"/>
    </source>
</evidence>
<accession>A0A2R8CGZ4</accession>
<dbReference type="PANTHER" id="PTHR47354">
    <property type="entry name" value="NADH OXIDOREDUCTASE HCR"/>
    <property type="match status" value="1"/>
</dbReference>
<dbReference type="GO" id="GO:0051537">
    <property type="term" value="F:2 iron, 2 sulfur cluster binding"/>
    <property type="evidence" value="ECO:0007669"/>
    <property type="project" value="UniProtKB-KW"/>
</dbReference>
<evidence type="ECO:0000259" key="8">
    <source>
        <dbReference type="PROSITE" id="PS51384"/>
    </source>
</evidence>
<dbReference type="Pfam" id="PF00175">
    <property type="entry name" value="NAD_binding_1"/>
    <property type="match status" value="1"/>
</dbReference>
<proteinExistence type="predicted"/>
<evidence type="ECO:0000256" key="4">
    <source>
        <dbReference type="ARBA" id="ARBA00023002"/>
    </source>
</evidence>
<dbReference type="PROSITE" id="PS51384">
    <property type="entry name" value="FAD_FR"/>
    <property type="match status" value="1"/>
</dbReference>
<gene>
    <name evidence="9" type="primary">pobB</name>
    <name evidence="9" type="ORF">KSP9073_00177</name>
</gene>
<keyword evidence="9" id="KW-0223">Dioxygenase</keyword>
<reference evidence="10" key="1">
    <citation type="submission" date="2018-03" db="EMBL/GenBank/DDBJ databases">
        <authorList>
            <person name="Navarro De La Torre S."/>
        </authorList>
    </citation>
    <scope>NUCLEOTIDE SEQUENCE [LARGE SCALE GENOMIC DNA]</scope>
    <source>
        <strain evidence="10">EAod3</strain>
    </source>
</reference>
<dbReference type="InterPro" id="IPR039261">
    <property type="entry name" value="FNR_nucleotide-bd"/>
</dbReference>
<feature type="domain" description="FAD-binding FR-type" evidence="8">
    <location>
        <begin position="5"/>
        <end position="107"/>
    </location>
</feature>
<keyword evidence="6" id="KW-0411">Iron-sulfur</keyword>
<sequence length="322" mass="35506">MSNTTLSMFVQVIERRVEAEDVIALTLADPHGRPLPAFSAGAHIDVRVSDQITRQYSLIGQPDTRDRYHIAILREPASRGGSAALHDTFNEGDLLQISAPRNHFALEPAPHTLLFAGGIGITPILCMFERLTQTHADVELHYAARTRTRMAFAERLEASDSAEQVHLYYDDTPDAGRLDVTALAAAAPRDTHVYVCGPAGFIDHVLSTFKAHDWPQDQLHCEHFSGAAQGDEDDTSFEIKIASSGATFTVPEDKSVYQVLTENGIEIMVSCEQGVCGTCLTRILEGEPDHRDLYLEEHEHAANDQFTPCCSRAKSRLLVLDL</sequence>
<dbReference type="InterPro" id="IPR036010">
    <property type="entry name" value="2Fe-2S_ferredoxin-like_sf"/>
</dbReference>
<keyword evidence="10" id="KW-1185">Reference proteome</keyword>
<dbReference type="EC" id="1.-.-.-" evidence="9"/>
<keyword evidence="4 9" id="KW-0560">Oxidoreductase</keyword>
<dbReference type="CDD" id="cd06185">
    <property type="entry name" value="PDR_like"/>
    <property type="match status" value="1"/>
</dbReference>
<keyword evidence="2" id="KW-0001">2Fe-2S</keyword>
<dbReference type="InterPro" id="IPR012675">
    <property type="entry name" value="Beta-grasp_dom_sf"/>
</dbReference>